<accession>A0AAN6RLD6</accession>
<feature type="compositionally biased region" description="Low complexity" evidence="1">
    <location>
        <begin position="376"/>
        <end position="391"/>
    </location>
</feature>
<comment type="caution">
    <text evidence="2">The sequence shown here is derived from an EMBL/GenBank/DDBJ whole genome shotgun (WGS) entry which is preliminary data.</text>
</comment>
<feature type="compositionally biased region" description="Acidic residues" evidence="1">
    <location>
        <begin position="119"/>
        <end position="134"/>
    </location>
</feature>
<feature type="compositionally biased region" description="Acidic residues" evidence="1">
    <location>
        <begin position="1"/>
        <end position="22"/>
    </location>
</feature>
<dbReference type="AlphaFoldDB" id="A0AAN6RLD6"/>
<feature type="region of interest" description="Disordered" evidence="1">
    <location>
        <begin position="1"/>
        <end position="25"/>
    </location>
</feature>
<feature type="region of interest" description="Disordered" evidence="1">
    <location>
        <begin position="345"/>
        <end position="585"/>
    </location>
</feature>
<sequence length="585" mass="65915">MASNYDQDENDYGYDYSEESDSADQRYNNDQLQKAIRYMISEGRGDDLDLYFTRVNAIEEHILQNYVNYGKSFDPGLYQRLQSLVREVQDDVFEVDEESSSLSTDSNGEVEALYRNNEDELDVNSDDSSDDSSSVEELYRPGFDDGAVSSVSPNTPKSKRALPPKVQAGAARFSKDEDELEKSFLYGGPDNDKEQWFRDLPPILPFGETPYMERWDSMKINYDLNEAAKKSGDKDPVRTTVPYDDVEPADPSRSYLPSTFDSGSRFKLPVLTPEFQATNKNRQIEIRKLLPGIVAEFNAGGPSKTRERYVPRIFLPKIADVKFDEKRTPPAAILGNFANKRKVATERDAVGGKTTAPTTTTAPKRRHAPTRDTAPRDTATTRPTRSTALPSKVRPKVPTQPVQAPTTDASIPVKRRRGRPRKVKPTDPTYHPPRRPSIDEDAPATPGRAELEEMNDDTPTTLRKRRPRKVNPDKKYRPSQSPFNIPKRKRDLNMDDDSPVKRTKVDRKKHSVGFAGEAPEPVTKAKPSKKAKPKKSAIKTSGIPPEDRDILESARTITSPKKRGQTRSGAVQFKPLRLRSLPENQ</sequence>
<evidence type="ECO:0000313" key="2">
    <source>
        <dbReference type="EMBL" id="KAK3217535.1"/>
    </source>
</evidence>
<feature type="compositionally biased region" description="Polar residues" evidence="1">
    <location>
        <begin position="400"/>
        <end position="409"/>
    </location>
</feature>
<feature type="compositionally biased region" description="Basic residues" evidence="1">
    <location>
        <begin position="413"/>
        <end position="423"/>
    </location>
</feature>
<feature type="compositionally biased region" description="Low complexity" evidence="1">
    <location>
        <begin position="353"/>
        <end position="362"/>
    </location>
</feature>
<evidence type="ECO:0000256" key="1">
    <source>
        <dbReference type="SAM" id="MobiDB-lite"/>
    </source>
</evidence>
<protein>
    <submittedName>
        <fullName evidence="2">Uncharacterized protein</fullName>
    </submittedName>
</protein>
<gene>
    <name evidence="2" type="ORF">GRF29_1g3350686</name>
</gene>
<dbReference type="Proteomes" id="UP001280581">
    <property type="component" value="Unassembled WGS sequence"/>
</dbReference>
<feature type="region of interest" description="Disordered" evidence="1">
    <location>
        <begin position="116"/>
        <end position="174"/>
    </location>
</feature>
<keyword evidence="3" id="KW-1185">Reference proteome</keyword>
<feature type="region of interest" description="Disordered" evidence="1">
    <location>
        <begin position="229"/>
        <end position="258"/>
    </location>
</feature>
<organism evidence="2 3">
    <name type="scientific">Pseudopithomyces chartarum</name>
    <dbReference type="NCBI Taxonomy" id="1892770"/>
    <lineage>
        <taxon>Eukaryota</taxon>
        <taxon>Fungi</taxon>
        <taxon>Dikarya</taxon>
        <taxon>Ascomycota</taxon>
        <taxon>Pezizomycotina</taxon>
        <taxon>Dothideomycetes</taxon>
        <taxon>Pleosporomycetidae</taxon>
        <taxon>Pleosporales</taxon>
        <taxon>Massarineae</taxon>
        <taxon>Didymosphaeriaceae</taxon>
        <taxon>Pseudopithomyces</taxon>
    </lineage>
</organism>
<evidence type="ECO:0000313" key="3">
    <source>
        <dbReference type="Proteomes" id="UP001280581"/>
    </source>
</evidence>
<proteinExistence type="predicted"/>
<feature type="compositionally biased region" description="Basic residues" evidence="1">
    <location>
        <begin position="526"/>
        <end position="537"/>
    </location>
</feature>
<feature type="compositionally biased region" description="Basic residues" evidence="1">
    <location>
        <begin position="501"/>
        <end position="511"/>
    </location>
</feature>
<dbReference type="EMBL" id="WVTA01000001">
    <property type="protein sequence ID" value="KAK3217535.1"/>
    <property type="molecule type" value="Genomic_DNA"/>
</dbReference>
<name>A0AAN6RLD6_9PLEO</name>
<reference evidence="2 3" key="1">
    <citation type="submission" date="2021-02" db="EMBL/GenBank/DDBJ databases">
        <title>Genome assembly of Pseudopithomyces chartarum.</title>
        <authorList>
            <person name="Jauregui R."/>
            <person name="Singh J."/>
            <person name="Voisey C."/>
        </authorList>
    </citation>
    <scope>NUCLEOTIDE SEQUENCE [LARGE SCALE GENOMIC DNA]</scope>
    <source>
        <strain evidence="2 3">AGR01</strain>
    </source>
</reference>